<proteinExistence type="predicted"/>
<dbReference type="GeneID" id="10543011"/>
<dbReference type="HOGENOM" id="CLU_009176_0_0_1"/>
<feature type="domain" description="DUF6589" evidence="2">
    <location>
        <begin position="269"/>
        <end position="617"/>
    </location>
</feature>
<evidence type="ECO:0000313" key="3">
    <source>
        <dbReference type="EMBL" id="EFP93034.2"/>
    </source>
</evidence>
<dbReference type="EMBL" id="DS178379">
    <property type="protein sequence ID" value="EFP93034.2"/>
    <property type="molecule type" value="Genomic_DNA"/>
</dbReference>
<evidence type="ECO:0000313" key="4">
    <source>
        <dbReference type="Proteomes" id="UP000008783"/>
    </source>
</evidence>
<dbReference type="InParanoid" id="E3L909"/>
<dbReference type="OrthoDB" id="5424058at2759"/>
<accession>E3L909</accession>
<reference evidence="4" key="2">
    <citation type="journal article" date="2011" name="Proc. Natl. Acad. Sci. U.S.A.">
        <title>Obligate biotrophy features unraveled by the genomic analysis of rust fungi.</title>
        <authorList>
            <person name="Duplessis S."/>
            <person name="Cuomo C.A."/>
            <person name="Lin Y.-C."/>
            <person name="Aerts A."/>
            <person name="Tisserant E."/>
            <person name="Veneault-Fourrey C."/>
            <person name="Joly D.L."/>
            <person name="Hacquard S."/>
            <person name="Amselem J."/>
            <person name="Cantarel B.L."/>
            <person name="Chiu R."/>
            <person name="Coutinho P.M."/>
            <person name="Feau N."/>
            <person name="Field M."/>
            <person name="Frey P."/>
            <person name="Gelhaye E."/>
            <person name="Goldberg J."/>
            <person name="Grabherr M.G."/>
            <person name="Kodira C.D."/>
            <person name="Kohler A."/>
            <person name="Kuees U."/>
            <person name="Lindquist E.A."/>
            <person name="Lucas S.M."/>
            <person name="Mago R."/>
            <person name="Mauceli E."/>
            <person name="Morin E."/>
            <person name="Murat C."/>
            <person name="Pangilinan J.L."/>
            <person name="Park R."/>
            <person name="Pearson M."/>
            <person name="Quesneville H."/>
            <person name="Rouhier N."/>
            <person name="Sakthikumar S."/>
            <person name="Salamov A.A."/>
            <person name="Schmutz J."/>
            <person name="Selles B."/>
            <person name="Shapiro H."/>
            <person name="Tanguay P."/>
            <person name="Tuskan G.A."/>
            <person name="Henrissat B."/>
            <person name="Van de Peer Y."/>
            <person name="Rouze P."/>
            <person name="Ellis J.G."/>
            <person name="Dodds P.N."/>
            <person name="Schein J.E."/>
            <person name="Zhong S."/>
            <person name="Hamelin R.C."/>
            <person name="Grigoriev I.V."/>
            <person name="Szabo L.J."/>
            <person name="Martin F."/>
        </authorList>
    </citation>
    <scope>NUCLEOTIDE SEQUENCE [LARGE SCALE GENOMIC DNA]</scope>
    <source>
        <strain evidence="4">CRL 75-36-700-3 / race SCCL</strain>
    </source>
</reference>
<name>E3L909_PUCGT</name>
<dbReference type="InterPro" id="IPR046496">
    <property type="entry name" value="DUF6589"/>
</dbReference>
<reference key="1">
    <citation type="submission" date="2007-01" db="EMBL/GenBank/DDBJ databases">
        <title>The Genome Sequence of Puccinia graminis f. sp. tritici Strain CRL 75-36-700-3.</title>
        <authorList>
            <consortium name="The Broad Institute Genome Sequencing Platform"/>
            <person name="Birren B."/>
            <person name="Lander E."/>
            <person name="Galagan J."/>
            <person name="Nusbaum C."/>
            <person name="Devon K."/>
            <person name="Cuomo C."/>
            <person name="Jaffe D."/>
            <person name="Butler J."/>
            <person name="Alvarez P."/>
            <person name="Gnerre S."/>
            <person name="Grabherr M."/>
            <person name="Mauceli E."/>
            <person name="Brockman W."/>
            <person name="Young S."/>
            <person name="LaButti K."/>
            <person name="Sykes S."/>
            <person name="DeCaprio D."/>
            <person name="Crawford M."/>
            <person name="Koehrsen M."/>
            <person name="Engels R."/>
            <person name="Montgomery P."/>
            <person name="Pearson M."/>
            <person name="Howarth C."/>
            <person name="Larson L."/>
            <person name="White J."/>
            <person name="Zeng Q."/>
            <person name="Kodira C."/>
            <person name="Yandava C."/>
            <person name="Alvarado L."/>
            <person name="O'Leary S."/>
            <person name="Szabo L."/>
            <person name="Dean R."/>
            <person name="Schein J."/>
        </authorList>
    </citation>
    <scope>NUCLEOTIDE SEQUENCE</scope>
    <source>
        <strain>CRL 75-36-700-3</strain>
    </source>
</reference>
<dbReference type="VEuPathDB" id="FungiDB:PGTG_18875"/>
<evidence type="ECO:0000256" key="1">
    <source>
        <dbReference type="SAM" id="MobiDB-lite"/>
    </source>
</evidence>
<feature type="compositionally biased region" description="Polar residues" evidence="1">
    <location>
        <begin position="716"/>
        <end position="730"/>
    </location>
</feature>
<dbReference type="AlphaFoldDB" id="E3L909"/>
<organism evidence="3 4">
    <name type="scientific">Puccinia graminis f. sp. tritici (strain CRL 75-36-700-3 / race SCCL)</name>
    <name type="common">Black stem rust fungus</name>
    <dbReference type="NCBI Taxonomy" id="418459"/>
    <lineage>
        <taxon>Eukaryota</taxon>
        <taxon>Fungi</taxon>
        <taxon>Dikarya</taxon>
        <taxon>Basidiomycota</taxon>
        <taxon>Pucciniomycotina</taxon>
        <taxon>Pucciniomycetes</taxon>
        <taxon>Pucciniales</taxon>
        <taxon>Pucciniaceae</taxon>
        <taxon>Puccinia</taxon>
    </lineage>
</organism>
<feature type="region of interest" description="Disordered" evidence="1">
    <location>
        <begin position="685"/>
        <end position="738"/>
    </location>
</feature>
<dbReference type="RefSeq" id="XP_003337453.2">
    <property type="nucleotide sequence ID" value="XM_003337405.2"/>
</dbReference>
<dbReference type="KEGG" id="pgr:PGTG_18875"/>
<dbReference type="Pfam" id="PF20231">
    <property type="entry name" value="DUF6589"/>
    <property type="match status" value="1"/>
</dbReference>
<evidence type="ECO:0000259" key="2">
    <source>
        <dbReference type="Pfam" id="PF20231"/>
    </source>
</evidence>
<sequence length="738" mass="83121">MDDGPDAPSCVDADLSLERNSEIALDDGGAGTQSNDLQDSSSGNLEDVLAEYGGFLYSSGTNEVTLDARQKRNRHVSSRLVVSQLVREGVILMVKFFQIASVICSMVSFAGNRRHNGLQLENSIRFYACGVSETVNEYLHYLGLTSHRKTAVHALRSLASEAQDKVASCMALSNHMAPILCIDNLDMEERIQLATVGKQNRMFHGTWGYIHLPSKNLMQRLDPNEITLKAYHDSLRGVGSLVIDPNMFLPSDDDQDHYIKVVKSQIARAMHNHEKPEIHMLQLMNESDNSAEGIGQVMDALQRQSRLDPEEFFGRLQLIDGDLGTAQIFNAIRVLRSPSEYCDHSLNNISFTLGAAHTLWNIAHTILTYHFGNSSSMDDLGVWRYLEALGIPPENVAQKKDFTKMLQYMEQVHEATLWYCLRDVMDQQDHEIKQDLPVIPTSDWNNIVNLCYERFFSHDARRKARSSPKLNNLLVRLQDFSTVIEANRAMKRGDIGRLINVWRMWSIMTQSLPGLTHYSAYLPRLILLLTEILPPSLSLLIRHSILVSPSGRPNHFVAKDFLLENHNYWLKYFYTRGGIGTQIGRLQELFSSNIPTLRTMFDSLRLDSGAKHIQQSHKPLLTLRALERFHQMAEVNRILDVKSKAGAIEPLGIPNTYIEGVRLLQEEVHGKPSELGRFKLHLPFDEQCATPPSDSAESPPGGSDQTPDMEDMQEDQIGSASTDNSMSGSSMDEHMTYG</sequence>
<gene>
    <name evidence="3" type="ORF">PGTG_18875</name>
</gene>
<dbReference type="Proteomes" id="UP000008783">
    <property type="component" value="Unassembled WGS sequence"/>
</dbReference>
<protein>
    <recommendedName>
        <fullName evidence="2">DUF6589 domain-containing protein</fullName>
    </recommendedName>
</protein>
<keyword evidence="4" id="KW-1185">Reference proteome</keyword>